<dbReference type="EMBL" id="GBXM01042779">
    <property type="protein sequence ID" value="JAH65798.1"/>
    <property type="molecule type" value="Transcribed_RNA"/>
</dbReference>
<protein>
    <submittedName>
        <fullName evidence="1">Uncharacterized protein</fullName>
    </submittedName>
</protein>
<dbReference type="AlphaFoldDB" id="A0A0E9ULI5"/>
<name>A0A0E9ULI5_ANGAN</name>
<reference evidence="1" key="2">
    <citation type="journal article" date="2015" name="Fish Shellfish Immunol.">
        <title>Early steps in the European eel (Anguilla anguilla)-Vibrio vulnificus interaction in the gills: Role of the RtxA13 toxin.</title>
        <authorList>
            <person name="Callol A."/>
            <person name="Pajuelo D."/>
            <person name="Ebbesson L."/>
            <person name="Teles M."/>
            <person name="MacKenzie S."/>
            <person name="Amaro C."/>
        </authorList>
    </citation>
    <scope>NUCLEOTIDE SEQUENCE</scope>
</reference>
<proteinExistence type="predicted"/>
<accession>A0A0E9ULI5</accession>
<sequence>MSFTILLPVNWECLDGVVAQWVRNWACNRKVVGSIPG</sequence>
<dbReference type="AntiFam" id="ANF00010">
    <property type="entry name" value="tRNA translation"/>
</dbReference>
<reference evidence="1" key="1">
    <citation type="submission" date="2014-11" db="EMBL/GenBank/DDBJ databases">
        <authorList>
            <person name="Amaro Gonzalez C."/>
        </authorList>
    </citation>
    <scope>NUCLEOTIDE SEQUENCE</scope>
</reference>
<organism evidence="1">
    <name type="scientific">Anguilla anguilla</name>
    <name type="common">European freshwater eel</name>
    <name type="synonym">Muraena anguilla</name>
    <dbReference type="NCBI Taxonomy" id="7936"/>
    <lineage>
        <taxon>Eukaryota</taxon>
        <taxon>Metazoa</taxon>
        <taxon>Chordata</taxon>
        <taxon>Craniata</taxon>
        <taxon>Vertebrata</taxon>
        <taxon>Euteleostomi</taxon>
        <taxon>Actinopterygii</taxon>
        <taxon>Neopterygii</taxon>
        <taxon>Teleostei</taxon>
        <taxon>Anguilliformes</taxon>
        <taxon>Anguillidae</taxon>
        <taxon>Anguilla</taxon>
    </lineage>
</organism>
<evidence type="ECO:0000313" key="1">
    <source>
        <dbReference type="EMBL" id="JAH65798.1"/>
    </source>
</evidence>